<feature type="binding site" evidence="13 14">
    <location>
        <position position="71"/>
    </location>
    <ligand>
        <name>[4Fe-4S] cluster</name>
        <dbReference type="ChEBI" id="CHEBI:49883"/>
        <note>4Fe-4S-S-AdoMet</note>
    </ligand>
</feature>
<dbReference type="PROSITE" id="PS51918">
    <property type="entry name" value="RADICAL_SAM"/>
    <property type="match status" value="1"/>
</dbReference>
<evidence type="ECO:0000256" key="12">
    <source>
        <dbReference type="ARBA" id="ARBA00051157"/>
    </source>
</evidence>
<dbReference type="SMART" id="SM00729">
    <property type="entry name" value="Elp3"/>
    <property type="match status" value="1"/>
</dbReference>
<comment type="cofactor">
    <cofactor evidence="14">
        <name>[2Fe-2S] cluster</name>
        <dbReference type="ChEBI" id="CHEBI:190135"/>
    </cofactor>
    <text evidence="14">Binds 1 [2Fe-2S] cluster. The cluster is coordinated with 3 cysteines and 1 arginine.</text>
</comment>
<evidence type="ECO:0000256" key="5">
    <source>
        <dbReference type="ARBA" id="ARBA00022679"/>
    </source>
</evidence>
<evidence type="ECO:0000256" key="2">
    <source>
        <dbReference type="ARBA" id="ARBA00010765"/>
    </source>
</evidence>
<dbReference type="InterPro" id="IPR006638">
    <property type="entry name" value="Elp3/MiaA/NifB-like_rSAM"/>
</dbReference>
<comment type="cofactor">
    <cofactor evidence="13">
        <name>[2Fe-2S] cluster</name>
        <dbReference type="ChEBI" id="CHEBI:190135"/>
    </cofactor>
    <text evidence="13">Binds 1 [2Fe-2S] cluster. The cluster is coordinated with 3 cysteines and 1 arginine.</text>
</comment>
<comment type="catalytic activity">
    <reaction evidence="12 13">
        <text>(4R,5S)-dethiobiotin + (sulfur carrier)-SH + 2 reduced [2Fe-2S]-[ferredoxin] + 2 S-adenosyl-L-methionine = (sulfur carrier)-H + biotin + 2 5'-deoxyadenosine + 2 L-methionine + 2 oxidized [2Fe-2S]-[ferredoxin]</text>
        <dbReference type="Rhea" id="RHEA:22060"/>
        <dbReference type="Rhea" id="RHEA-COMP:10000"/>
        <dbReference type="Rhea" id="RHEA-COMP:10001"/>
        <dbReference type="Rhea" id="RHEA-COMP:14737"/>
        <dbReference type="Rhea" id="RHEA-COMP:14739"/>
        <dbReference type="ChEBI" id="CHEBI:17319"/>
        <dbReference type="ChEBI" id="CHEBI:29917"/>
        <dbReference type="ChEBI" id="CHEBI:33737"/>
        <dbReference type="ChEBI" id="CHEBI:33738"/>
        <dbReference type="ChEBI" id="CHEBI:57586"/>
        <dbReference type="ChEBI" id="CHEBI:57844"/>
        <dbReference type="ChEBI" id="CHEBI:59789"/>
        <dbReference type="ChEBI" id="CHEBI:64428"/>
        <dbReference type="ChEBI" id="CHEBI:149473"/>
        <dbReference type="EC" id="2.8.1.6"/>
    </reaction>
</comment>
<accession>A0A918WBH7</accession>
<dbReference type="NCBIfam" id="TIGR00433">
    <property type="entry name" value="bioB"/>
    <property type="match status" value="1"/>
</dbReference>
<evidence type="ECO:0000256" key="10">
    <source>
        <dbReference type="ARBA" id="ARBA00023004"/>
    </source>
</evidence>
<dbReference type="AlphaFoldDB" id="A0A918WBH7"/>
<feature type="binding site" evidence="13 14">
    <location>
        <position position="139"/>
    </location>
    <ligand>
        <name>[2Fe-2S] cluster</name>
        <dbReference type="ChEBI" id="CHEBI:190135"/>
    </ligand>
</feature>
<evidence type="ECO:0000256" key="13">
    <source>
        <dbReference type="HAMAP-Rule" id="MF_01694"/>
    </source>
</evidence>
<evidence type="ECO:0000256" key="3">
    <source>
        <dbReference type="ARBA" id="ARBA00012236"/>
    </source>
</evidence>
<dbReference type="SFLD" id="SFLDG01278">
    <property type="entry name" value="biotin_synthase_like"/>
    <property type="match status" value="1"/>
</dbReference>
<dbReference type="EMBL" id="BMYD01000005">
    <property type="protein sequence ID" value="GHA88009.1"/>
    <property type="molecule type" value="Genomic_DNA"/>
</dbReference>
<dbReference type="InterPro" id="IPR007197">
    <property type="entry name" value="rSAM"/>
</dbReference>
<protein>
    <recommendedName>
        <fullName evidence="3 13">Biotin synthase</fullName>
        <ecNumber evidence="3 13">2.8.1.6</ecNumber>
    </recommendedName>
</protein>
<dbReference type="HAMAP" id="MF_01694">
    <property type="entry name" value="BioB"/>
    <property type="match status" value="1"/>
</dbReference>
<evidence type="ECO:0000259" key="15">
    <source>
        <dbReference type="PROSITE" id="PS51918"/>
    </source>
</evidence>
<dbReference type="EC" id="2.8.1.6" evidence="3 13"/>
<dbReference type="FunFam" id="3.20.20.70:FF:000011">
    <property type="entry name" value="Biotin synthase"/>
    <property type="match status" value="1"/>
</dbReference>
<dbReference type="GO" id="GO:0009102">
    <property type="term" value="P:biotin biosynthetic process"/>
    <property type="evidence" value="ECO:0007669"/>
    <property type="project" value="UniProtKB-UniRule"/>
</dbReference>
<keyword evidence="8 13" id="KW-0479">Metal-binding</keyword>
<keyword evidence="17" id="KW-1185">Reference proteome</keyword>
<evidence type="ECO:0000256" key="11">
    <source>
        <dbReference type="ARBA" id="ARBA00023014"/>
    </source>
</evidence>
<name>A0A918WBH7_9GAMM</name>
<dbReference type="SFLD" id="SFLDG01060">
    <property type="entry name" value="BATS_domain_containing"/>
    <property type="match status" value="1"/>
</dbReference>
<keyword evidence="10 13" id="KW-0408">Iron</keyword>
<feature type="binding site" evidence="13 14">
    <location>
        <position position="68"/>
    </location>
    <ligand>
        <name>[4Fe-4S] cluster</name>
        <dbReference type="ChEBI" id="CHEBI:49883"/>
        <note>4Fe-4S-S-AdoMet</note>
    </ligand>
</feature>
<dbReference type="InterPro" id="IPR010722">
    <property type="entry name" value="BATS_dom"/>
</dbReference>
<dbReference type="GO" id="GO:0005506">
    <property type="term" value="F:iron ion binding"/>
    <property type="evidence" value="ECO:0007669"/>
    <property type="project" value="UniProtKB-UniRule"/>
</dbReference>
<dbReference type="GO" id="GO:0051537">
    <property type="term" value="F:2 iron, 2 sulfur cluster binding"/>
    <property type="evidence" value="ECO:0007669"/>
    <property type="project" value="UniProtKB-KW"/>
</dbReference>
<proteinExistence type="inferred from homology"/>
<dbReference type="SMART" id="SM00876">
    <property type="entry name" value="BATS"/>
    <property type="match status" value="1"/>
</dbReference>
<dbReference type="PIRSF" id="PIRSF001619">
    <property type="entry name" value="Biotin_synth"/>
    <property type="match status" value="1"/>
</dbReference>
<feature type="binding site" evidence="13 14">
    <location>
        <position position="64"/>
    </location>
    <ligand>
        <name>[4Fe-4S] cluster</name>
        <dbReference type="ChEBI" id="CHEBI:49883"/>
        <note>4Fe-4S-S-AdoMet</note>
    </ligand>
</feature>
<dbReference type="SFLD" id="SFLDF00272">
    <property type="entry name" value="biotin_synthase"/>
    <property type="match status" value="1"/>
</dbReference>
<feature type="binding site" evidence="13 14">
    <location>
        <position position="108"/>
    </location>
    <ligand>
        <name>[2Fe-2S] cluster</name>
        <dbReference type="ChEBI" id="CHEBI:190135"/>
    </ligand>
</feature>
<comment type="subunit">
    <text evidence="13">Homodimer.</text>
</comment>
<comment type="pathway">
    <text evidence="1 13">Cofactor biosynthesis; biotin biosynthesis; biotin from 7,8-diaminononanoate: step 2/2.</text>
</comment>
<dbReference type="Pfam" id="PF06968">
    <property type="entry name" value="BATS"/>
    <property type="match status" value="1"/>
</dbReference>
<evidence type="ECO:0000256" key="14">
    <source>
        <dbReference type="PIRSR" id="PIRSR001619-1"/>
    </source>
</evidence>
<dbReference type="InterPro" id="IPR002684">
    <property type="entry name" value="Biotin_synth/BioAB"/>
</dbReference>
<keyword evidence="7 13" id="KW-0001">2Fe-2S</keyword>
<dbReference type="SUPFAM" id="SSF102114">
    <property type="entry name" value="Radical SAM enzymes"/>
    <property type="match status" value="1"/>
</dbReference>
<feature type="binding site" evidence="13 14">
    <location>
        <position position="199"/>
    </location>
    <ligand>
        <name>[2Fe-2S] cluster</name>
        <dbReference type="ChEBI" id="CHEBI:190135"/>
    </ligand>
</feature>
<keyword evidence="5 13" id="KW-0808">Transferase</keyword>
<keyword evidence="9 13" id="KW-0093">Biotin biosynthesis</keyword>
<dbReference type="Proteomes" id="UP000646426">
    <property type="component" value="Unassembled WGS sequence"/>
</dbReference>
<dbReference type="Pfam" id="PF04055">
    <property type="entry name" value="Radical_SAM"/>
    <property type="match status" value="1"/>
</dbReference>
<dbReference type="CDD" id="cd01335">
    <property type="entry name" value="Radical_SAM"/>
    <property type="match status" value="1"/>
</dbReference>
<keyword evidence="4 13" id="KW-0004">4Fe-4S</keyword>
<comment type="cofactor">
    <cofactor evidence="13 14">
        <name>[4Fe-4S] cluster</name>
        <dbReference type="ChEBI" id="CHEBI:49883"/>
    </cofactor>
    <text evidence="13 14">Binds 1 [4Fe-4S] cluster. The cluster is coordinated with 3 cysteines and an exchangeable S-adenosyl-L-methionine.</text>
</comment>
<dbReference type="PANTHER" id="PTHR22976">
    <property type="entry name" value="BIOTIN SYNTHASE"/>
    <property type="match status" value="1"/>
</dbReference>
<dbReference type="RefSeq" id="WP_189457631.1">
    <property type="nucleotide sequence ID" value="NZ_BMYD01000005.1"/>
</dbReference>
<comment type="similarity">
    <text evidence="2 13">Belongs to the radical SAM superfamily. Biotin synthase family.</text>
</comment>
<reference evidence="16" key="2">
    <citation type="submission" date="2020-09" db="EMBL/GenBank/DDBJ databases">
        <authorList>
            <person name="Sun Q."/>
            <person name="Kim S."/>
        </authorList>
    </citation>
    <scope>NUCLEOTIDE SEQUENCE</scope>
    <source>
        <strain evidence="16">KCTC 23077</strain>
    </source>
</reference>
<evidence type="ECO:0000313" key="16">
    <source>
        <dbReference type="EMBL" id="GHA88009.1"/>
    </source>
</evidence>
<comment type="caution">
    <text evidence="16">The sequence shown here is derived from an EMBL/GenBank/DDBJ whole genome shotgun (WGS) entry which is preliminary data.</text>
</comment>
<dbReference type="InterPro" id="IPR058240">
    <property type="entry name" value="rSAM_sf"/>
</dbReference>
<reference evidence="16" key="1">
    <citation type="journal article" date="2014" name="Int. J. Syst. Evol. Microbiol.">
        <title>Complete genome sequence of Corynebacterium casei LMG S-19264T (=DSM 44701T), isolated from a smear-ripened cheese.</title>
        <authorList>
            <consortium name="US DOE Joint Genome Institute (JGI-PGF)"/>
            <person name="Walter F."/>
            <person name="Albersmeier A."/>
            <person name="Kalinowski J."/>
            <person name="Ruckert C."/>
        </authorList>
    </citation>
    <scope>NUCLEOTIDE SEQUENCE</scope>
    <source>
        <strain evidence="16">KCTC 23077</strain>
    </source>
</reference>
<dbReference type="GO" id="GO:0051539">
    <property type="term" value="F:4 iron, 4 sulfur cluster binding"/>
    <property type="evidence" value="ECO:0007669"/>
    <property type="project" value="UniProtKB-KW"/>
</dbReference>
<keyword evidence="11 13" id="KW-0411">Iron-sulfur</keyword>
<evidence type="ECO:0000256" key="9">
    <source>
        <dbReference type="ARBA" id="ARBA00022756"/>
    </source>
</evidence>
<evidence type="ECO:0000256" key="1">
    <source>
        <dbReference type="ARBA" id="ARBA00004942"/>
    </source>
</evidence>
<comment type="function">
    <text evidence="13">Catalyzes the conversion of dethiobiotin (DTB) to biotin by the insertion of a sulfur atom into dethiobiotin via a radical-based mechanism.</text>
</comment>
<dbReference type="SFLD" id="SFLDS00029">
    <property type="entry name" value="Radical_SAM"/>
    <property type="match status" value="1"/>
</dbReference>
<organism evidence="16 17">
    <name type="scientific">Cognatilysobacter bugurensis</name>
    <dbReference type="NCBI Taxonomy" id="543356"/>
    <lineage>
        <taxon>Bacteria</taxon>
        <taxon>Pseudomonadati</taxon>
        <taxon>Pseudomonadota</taxon>
        <taxon>Gammaproteobacteria</taxon>
        <taxon>Lysobacterales</taxon>
        <taxon>Lysobacteraceae</taxon>
        <taxon>Cognatilysobacter</taxon>
    </lineage>
</organism>
<sequence>MPVVSELPTAASALRHDWSRAEVRALFDLPFPELLHRAASVHRANFDPAEVQVSTLLSIKTGGCPEDCGYCPQAARYHTGVDATKLMSTEVVLEKAKQAKAAGASRFCMGAAWRSPKDRDIPKVAAMISEVKALGLETCATLGMLSSEQARALKDAGLDYYNHNLDTAPEFYNAIIHTREYQDRLDTLSHVRDVGMKTCCGGIVGMGEAREQRAGLLQTLANLPAHPDSVPINRLVQVEGTPLAGTAELDPFEFVRTIAVARILMPKSMVRLSAGRESMSDELQALCFCAGANSIFYGEKLLTTGNPDTERDMALFARLGLRPMPFVETSGTVHADIVETAPEHSDACAMRAQAGA</sequence>
<evidence type="ECO:0000256" key="8">
    <source>
        <dbReference type="ARBA" id="ARBA00022723"/>
    </source>
</evidence>
<feature type="domain" description="Radical SAM core" evidence="15">
    <location>
        <begin position="49"/>
        <end position="267"/>
    </location>
</feature>
<evidence type="ECO:0000256" key="6">
    <source>
        <dbReference type="ARBA" id="ARBA00022691"/>
    </source>
</evidence>
<dbReference type="Gene3D" id="3.20.20.70">
    <property type="entry name" value="Aldolase class I"/>
    <property type="match status" value="1"/>
</dbReference>
<dbReference type="GO" id="GO:0004076">
    <property type="term" value="F:biotin synthase activity"/>
    <property type="evidence" value="ECO:0007669"/>
    <property type="project" value="UniProtKB-UniRule"/>
</dbReference>
<feature type="binding site" evidence="13 14">
    <location>
        <position position="271"/>
    </location>
    <ligand>
        <name>[2Fe-2S] cluster</name>
        <dbReference type="ChEBI" id="CHEBI:190135"/>
    </ligand>
</feature>
<keyword evidence="6 13" id="KW-0949">S-adenosyl-L-methionine</keyword>
<dbReference type="InterPro" id="IPR024177">
    <property type="entry name" value="Biotin_synthase"/>
</dbReference>
<evidence type="ECO:0000313" key="17">
    <source>
        <dbReference type="Proteomes" id="UP000646426"/>
    </source>
</evidence>
<dbReference type="InterPro" id="IPR013785">
    <property type="entry name" value="Aldolase_TIM"/>
</dbReference>
<dbReference type="PANTHER" id="PTHR22976:SF2">
    <property type="entry name" value="BIOTIN SYNTHASE, MITOCHONDRIAL"/>
    <property type="match status" value="1"/>
</dbReference>
<evidence type="ECO:0000256" key="4">
    <source>
        <dbReference type="ARBA" id="ARBA00022485"/>
    </source>
</evidence>
<gene>
    <name evidence="13 16" type="primary">bioB</name>
    <name evidence="16" type="ORF">GCM10007067_27560</name>
</gene>
<evidence type="ECO:0000256" key="7">
    <source>
        <dbReference type="ARBA" id="ARBA00022714"/>
    </source>
</evidence>